<dbReference type="InterPro" id="IPR043502">
    <property type="entry name" value="DNA/RNA_pol_sf"/>
</dbReference>
<dbReference type="Pfam" id="PF00078">
    <property type="entry name" value="RVT_1"/>
    <property type="match status" value="1"/>
</dbReference>
<evidence type="ECO:0000259" key="1">
    <source>
        <dbReference type="Pfam" id="PF00078"/>
    </source>
</evidence>
<dbReference type="CDD" id="cd01651">
    <property type="entry name" value="RT_G2_intron"/>
    <property type="match status" value="1"/>
</dbReference>
<name>X0UFY2_9ZZZZ</name>
<protein>
    <recommendedName>
        <fullName evidence="1">Reverse transcriptase domain-containing protein</fullName>
    </recommendedName>
</protein>
<feature type="non-terminal residue" evidence="2">
    <location>
        <position position="200"/>
    </location>
</feature>
<gene>
    <name evidence="2" type="ORF">S01H1_26637</name>
</gene>
<proteinExistence type="predicted"/>
<feature type="domain" description="Reverse transcriptase" evidence="1">
    <location>
        <begin position="103"/>
        <end position="189"/>
    </location>
</feature>
<sequence>MDRHRETRQMHSNLRDEDVYTKRRRIARLAEQSPELGFTSLNHLIDLDWLREAFRLTRKSGAPGVDGQTAKEYEGDLEGNLRSLLQRAKSGTYRAPPVLRKHIPKGSGKETRPIGIPTFEDKVLQRAIVMLFEPIYEQDFHDGSYGFRPKRSPHDAMDTLWRETMRIGGGWILEVDLRKFFDTLDHAHLRELVSHRIRDG</sequence>
<accession>X0UFY2</accession>
<dbReference type="AlphaFoldDB" id="X0UFY2"/>
<dbReference type="InterPro" id="IPR051083">
    <property type="entry name" value="GrpII_Intron_Splice-Mob/Def"/>
</dbReference>
<dbReference type="InterPro" id="IPR000477">
    <property type="entry name" value="RT_dom"/>
</dbReference>
<reference evidence="2" key="1">
    <citation type="journal article" date="2014" name="Front. Microbiol.">
        <title>High frequency of phylogenetically diverse reductive dehalogenase-homologous genes in deep subseafloor sedimentary metagenomes.</title>
        <authorList>
            <person name="Kawai M."/>
            <person name="Futagami T."/>
            <person name="Toyoda A."/>
            <person name="Takaki Y."/>
            <person name="Nishi S."/>
            <person name="Hori S."/>
            <person name="Arai W."/>
            <person name="Tsubouchi T."/>
            <person name="Morono Y."/>
            <person name="Uchiyama I."/>
            <person name="Ito T."/>
            <person name="Fujiyama A."/>
            <person name="Inagaki F."/>
            <person name="Takami H."/>
        </authorList>
    </citation>
    <scope>NUCLEOTIDE SEQUENCE</scope>
    <source>
        <strain evidence="2">Expedition CK06-06</strain>
    </source>
</reference>
<dbReference type="PANTHER" id="PTHR34047">
    <property type="entry name" value="NUCLEAR INTRON MATURASE 1, MITOCHONDRIAL-RELATED"/>
    <property type="match status" value="1"/>
</dbReference>
<evidence type="ECO:0000313" key="2">
    <source>
        <dbReference type="EMBL" id="GAF98226.1"/>
    </source>
</evidence>
<dbReference type="PANTHER" id="PTHR34047:SF8">
    <property type="entry name" value="PROTEIN YKFC"/>
    <property type="match status" value="1"/>
</dbReference>
<comment type="caution">
    <text evidence="2">The sequence shown here is derived from an EMBL/GenBank/DDBJ whole genome shotgun (WGS) entry which is preliminary data.</text>
</comment>
<dbReference type="EMBL" id="BARS01016154">
    <property type="protein sequence ID" value="GAF98226.1"/>
    <property type="molecule type" value="Genomic_DNA"/>
</dbReference>
<dbReference type="SUPFAM" id="SSF56672">
    <property type="entry name" value="DNA/RNA polymerases"/>
    <property type="match status" value="1"/>
</dbReference>
<organism evidence="2">
    <name type="scientific">marine sediment metagenome</name>
    <dbReference type="NCBI Taxonomy" id="412755"/>
    <lineage>
        <taxon>unclassified sequences</taxon>
        <taxon>metagenomes</taxon>
        <taxon>ecological metagenomes</taxon>
    </lineage>
</organism>